<reference evidence="4" key="2">
    <citation type="submission" date="2020-10" db="UniProtKB">
        <authorList>
            <consortium name="WormBaseParasite"/>
        </authorList>
    </citation>
    <scope>IDENTIFICATION</scope>
</reference>
<accession>A0A7E4W0Y4</accession>
<keyword evidence="1" id="KW-0732">Signal</keyword>
<feature type="domain" description="Fungal lipase-type" evidence="2">
    <location>
        <begin position="108"/>
        <end position="243"/>
    </location>
</feature>
<dbReference type="CDD" id="cd00519">
    <property type="entry name" value="Lipase_3"/>
    <property type="match status" value="1"/>
</dbReference>
<feature type="chain" id="PRO_5028994953" evidence="1">
    <location>
        <begin position="32"/>
        <end position="310"/>
    </location>
</feature>
<evidence type="ECO:0000256" key="1">
    <source>
        <dbReference type="SAM" id="SignalP"/>
    </source>
</evidence>
<dbReference type="PANTHER" id="PTHR45908">
    <property type="entry name" value="PROTEIN CBG11750-RELATED"/>
    <property type="match status" value="1"/>
</dbReference>
<dbReference type="Proteomes" id="UP000492821">
    <property type="component" value="Unassembled WGS sequence"/>
</dbReference>
<sequence>MYSFTTINTDNMYARTFSLFVCSLLLNFVTCQTPSLPSLAFDPAFARNYLYPISSAAFSLYPQACLNDVFGRNNSKVISYTQKACDDLNKETCAGYLAISDTRKAIILAFRGSNDNFQVIEEAGSIFKQMEDSIIGGKVNSYFYKAFQTLWTDGLRDSFLTAKNACPSYEIWVTGHSLGAAMASLAAGDIVKLGYSNNAVVKLVTFGQPRTGDSDYAAAHDLLLPDSYRVVHAHDIVPHLPPEGIEGYRHHRNEIWYNNAMLVSNDTYIECDTDESNACSNSGLDLSIDDHRLYYGVDVMSWALDGCQYP</sequence>
<dbReference type="SUPFAM" id="SSF53474">
    <property type="entry name" value="alpha/beta-Hydrolases"/>
    <property type="match status" value="1"/>
</dbReference>
<dbReference type="Pfam" id="PF01764">
    <property type="entry name" value="Lipase_3"/>
    <property type="match status" value="1"/>
</dbReference>
<proteinExistence type="predicted"/>
<dbReference type="PANTHER" id="PTHR45908:SF8">
    <property type="entry name" value="FUNGAL LIPASE-LIKE DOMAIN-CONTAINING PROTEIN"/>
    <property type="match status" value="1"/>
</dbReference>
<dbReference type="WBParaSite" id="Pan_g4789.t1">
    <property type="protein sequence ID" value="Pan_g4789.t1"/>
    <property type="gene ID" value="Pan_g4789"/>
</dbReference>
<dbReference type="InterPro" id="IPR029058">
    <property type="entry name" value="AB_hydrolase_fold"/>
</dbReference>
<dbReference type="AlphaFoldDB" id="A0A7E4W0Y4"/>
<keyword evidence="3" id="KW-1185">Reference proteome</keyword>
<evidence type="ECO:0000313" key="3">
    <source>
        <dbReference type="Proteomes" id="UP000492821"/>
    </source>
</evidence>
<evidence type="ECO:0000313" key="4">
    <source>
        <dbReference type="WBParaSite" id="Pan_g4789.t1"/>
    </source>
</evidence>
<name>A0A7E4W0Y4_PANRE</name>
<organism evidence="3 4">
    <name type="scientific">Panagrellus redivivus</name>
    <name type="common">Microworm</name>
    <dbReference type="NCBI Taxonomy" id="6233"/>
    <lineage>
        <taxon>Eukaryota</taxon>
        <taxon>Metazoa</taxon>
        <taxon>Ecdysozoa</taxon>
        <taxon>Nematoda</taxon>
        <taxon>Chromadorea</taxon>
        <taxon>Rhabditida</taxon>
        <taxon>Tylenchina</taxon>
        <taxon>Panagrolaimomorpha</taxon>
        <taxon>Panagrolaimoidea</taxon>
        <taxon>Panagrolaimidae</taxon>
        <taxon>Panagrellus</taxon>
    </lineage>
</organism>
<feature type="signal peptide" evidence="1">
    <location>
        <begin position="1"/>
        <end position="31"/>
    </location>
</feature>
<protein>
    <submittedName>
        <fullName evidence="4">Lipase_3 domain-containing protein</fullName>
    </submittedName>
</protein>
<dbReference type="Gene3D" id="3.40.50.1820">
    <property type="entry name" value="alpha/beta hydrolase"/>
    <property type="match status" value="1"/>
</dbReference>
<evidence type="ECO:0000259" key="2">
    <source>
        <dbReference type="Pfam" id="PF01764"/>
    </source>
</evidence>
<reference evidence="3" key="1">
    <citation type="journal article" date="2013" name="Genetics">
        <title>The draft genome and transcriptome of Panagrellus redivivus are shaped by the harsh demands of a free-living lifestyle.</title>
        <authorList>
            <person name="Srinivasan J."/>
            <person name="Dillman A.R."/>
            <person name="Macchietto M.G."/>
            <person name="Heikkinen L."/>
            <person name="Lakso M."/>
            <person name="Fracchia K.M."/>
            <person name="Antoshechkin I."/>
            <person name="Mortazavi A."/>
            <person name="Wong G."/>
            <person name="Sternberg P.W."/>
        </authorList>
    </citation>
    <scope>NUCLEOTIDE SEQUENCE [LARGE SCALE GENOMIC DNA]</scope>
    <source>
        <strain evidence="3">MT8872</strain>
    </source>
</reference>
<dbReference type="GO" id="GO:0006629">
    <property type="term" value="P:lipid metabolic process"/>
    <property type="evidence" value="ECO:0007669"/>
    <property type="project" value="InterPro"/>
</dbReference>
<dbReference type="InterPro" id="IPR002921">
    <property type="entry name" value="Fungal_lipase-type"/>
</dbReference>